<protein>
    <submittedName>
        <fullName evidence="4">Pimeloyl-ACP methyl ester carboxylesterase</fullName>
    </submittedName>
</protein>
<evidence type="ECO:0000256" key="2">
    <source>
        <dbReference type="ARBA" id="ARBA00038128"/>
    </source>
</evidence>
<reference evidence="4 5" key="1">
    <citation type="submission" date="2016-10" db="EMBL/GenBank/DDBJ databases">
        <authorList>
            <person name="de Groot N.N."/>
        </authorList>
    </citation>
    <scope>NUCLEOTIDE SEQUENCE [LARGE SCALE GENOMIC DNA]</scope>
    <source>
        <strain evidence="4 5">CGMCC 4.3143</strain>
    </source>
</reference>
<dbReference type="Gene3D" id="3.40.50.1820">
    <property type="entry name" value="alpha/beta hydrolase"/>
    <property type="match status" value="1"/>
</dbReference>
<dbReference type="STRING" id="366584.SAMN05216377_11686"/>
<evidence type="ECO:0000256" key="1">
    <source>
        <dbReference type="ARBA" id="ARBA00022559"/>
    </source>
</evidence>
<dbReference type="InterPro" id="IPR000073">
    <property type="entry name" value="AB_hydrolase_1"/>
</dbReference>
<dbReference type="Pfam" id="PF00561">
    <property type="entry name" value="Abhydrolase_1"/>
    <property type="match status" value="1"/>
</dbReference>
<evidence type="ECO:0000259" key="3">
    <source>
        <dbReference type="Pfam" id="PF00561"/>
    </source>
</evidence>
<dbReference type="SUPFAM" id="SSF53474">
    <property type="entry name" value="alpha/beta-Hydrolases"/>
    <property type="match status" value="1"/>
</dbReference>
<dbReference type="AlphaFoldDB" id="A0A1G7XTY9"/>
<evidence type="ECO:0000313" key="5">
    <source>
        <dbReference type="Proteomes" id="UP000198967"/>
    </source>
</evidence>
<name>A0A1G7XTY9_PSEOR</name>
<organism evidence="4 5">
    <name type="scientific">Pseudonocardia oroxyli</name>
    <dbReference type="NCBI Taxonomy" id="366584"/>
    <lineage>
        <taxon>Bacteria</taxon>
        <taxon>Bacillati</taxon>
        <taxon>Actinomycetota</taxon>
        <taxon>Actinomycetes</taxon>
        <taxon>Pseudonocardiales</taxon>
        <taxon>Pseudonocardiaceae</taxon>
        <taxon>Pseudonocardia</taxon>
    </lineage>
</organism>
<dbReference type="EMBL" id="FNBE01000016">
    <property type="protein sequence ID" value="SDG87566.1"/>
    <property type="molecule type" value="Genomic_DNA"/>
</dbReference>
<dbReference type="RefSeq" id="WP_093088556.1">
    <property type="nucleotide sequence ID" value="NZ_FNBE01000016.1"/>
</dbReference>
<comment type="similarity">
    <text evidence="2">Belongs to the AB hydrolase superfamily. Bacterial non-heme haloperoxidase / perhydrolase family.</text>
</comment>
<accession>A0A1G7XTY9</accession>
<dbReference type="GO" id="GO:0004601">
    <property type="term" value="F:peroxidase activity"/>
    <property type="evidence" value="ECO:0007669"/>
    <property type="project" value="UniProtKB-KW"/>
</dbReference>
<dbReference type="InterPro" id="IPR050471">
    <property type="entry name" value="AB_hydrolase"/>
</dbReference>
<dbReference type="PANTHER" id="PTHR43433">
    <property type="entry name" value="HYDROLASE, ALPHA/BETA FOLD FAMILY PROTEIN"/>
    <property type="match status" value="1"/>
</dbReference>
<evidence type="ECO:0000313" key="4">
    <source>
        <dbReference type="EMBL" id="SDG87566.1"/>
    </source>
</evidence>
<keyword evidence="1" id="KW-0575">Peroxidase</keyword>
<dbReference type="InterPro" id="IPR000639">
    <property type="entry name" value="Epox_hydrolase-like"/>
</dbReference>
<dbReference type="OrthoDB" id="9785847at2"/>
<dbReference type="FunFam" id="3.40.50.1820:FF:000205">
    <property type="entry name" value="Non-haem bromoperoxidase BPO-A2"/>
    <property type="match status" value="1"/>
</dbReference>
<dbReference type="PANTHER" id="PTHR43433:SF4">
    <property type="entry name" value="NON-HEME CHLOROPEROXIDASE-RELATED"/>
    <property type="match status" value="1"/>
</dbReference>
<feature type="domain" description="AB hydrolase-1" evidence="3">
    <location>
        <begin position="26"/>
        <end position="263"/>
    </location>
</feature>
<dbReference type="PRINTS" id="PR00412">
    <property type="entry name" value="EPOXHYDRLASE"/>
</dbReference>
<sequence>MPTVTVGTENGVPIEIHYTDHGSGRPIVLSHGFPLDGTSWEPQAIPLLEAGYRVVTYDRRGFGRSGRPTTGFDFDTFADDLAALLAHLDLRDATLVGHSMGTAEIGRYLRRHGTDRVRSLVMLSAFGPQLVASDDDPAGIPAEVFAGIQGLIRRDRFQYLENYLLQHYVAAQNLGWRISRAALRQNFRVAADAGAYATLHCVDSWQEDFRDDLRAIEVPLLVLHGTEDTNIPIVFGARRVPEFVPAAEVVEIEGGPHGIAVTHAEIVNPALLDFVGRPPATDPVGSAPGPAD</sequence>
<keyword evidence="1" id="KW-0560">Oxidoreductase</keyword>
<dbReference type="Proteomes" id="UP000198967">
    <property type="component" value="Unassembled WGS sequence"/>
</dbReference>
<gene>
    <name evidence="4" type="ORF">SAMN05216377_11686</name>
</gene>
<dbReference type="PRINTS" id="PR00111">
    <property type="entry name" value="ABHYDROLASE"/>
</dbReference>
<proteinExistence type="inferred from homology"/>
<dbReference type="InterPro" id="IPR029058">
    <property type="entry name" value="AB_hydrolase_fold"/>
</dbReference>
<keyword evidence="5" id="KW-1185">Reference proteome</keyword>